<dbReference type="AlphaFoldDB" id="A0A084Q9G6"/>
<dbReference type="Proteomes" id="UP000028524">
    <property type="component" value="Unassembled WGS sequence"/>
</dbReference>
<evidence type="ECO:0000313" key="1">
    <source>
        <dbReference type="EMBL" id="KFA60601.1"/>
    </source>
</evidence>
<dbReference type="HOGENOM" id="CLU_1908078_0_0_1"/>
<protein>
    <submittedName>
        <fullName evidence="1">Uncharacterized protein</fullName>
    </submittedName>
</protein>
<organism evidence="1 2">
    <name type="scientific">Stachybotrys chlorohalonatus (strain IBT 40285)</name>
    <dbReference type="NCBI Taxonomy" id="1283841"/>
    <lineage>
        <taxon>Eukaryota</taxon>
        <taxon>Fungi</taxon>
        <taxon>Dikarya</taxon>
        <taxon>Ascomycota</taxon>
        <taxon>Pezizomycotina</taxon>
        <taxon>Sordariomycetes</taxon>
        <taxon>Hypocreomycetidae</taxon>
        <taxon>Hypocreales</taxon>
        <taxon>Stachybotryaceae</taxon>
        <taxon>Stachybotrys</taxon>
    </lineage>
</organism>
<name>A0A084Q9G6_STAC4</name>
<dbReference type="EMBL" id="KL660907">
    <property type="protein sequence ID" value="KFA60601.1"/>
    <property type="molecule type" value="Genomic_DNA"/>
</dbReference>
<accession>A0A084Q9G6</accession>
<reference evidence="1 2" key="1">
    <citation type="journal article" date="2014" name="BMC Genomics">
        <title>Comparative genome sequencing reveals chemotype-specific gene clusters in the toxigenic black mold Stachybotrys.</title>
        <authorList>
            <person name="Semeiks J."/>
            <person name="Borek D."/>
            <person name="Otwinowski Z."/>
            <person name="Grishin N.V."/>
        </authorList>
    </citation>
    <scope>NUCLEOTIDE SEQUENCE [LARGE SCALE GENOMIC DNA]</scope>
    <source>
        <strain evidence="1 2">IBT 40285</strain>
    </source>
</reference>
<proteinExistence type="predicted"/>
<sequence>MPATQRAGNSSNSTHLQAVAMRTAQTLEVGACRQATVESAYGHLGCTRACLDCGAWSTVHWMMIKGLIRRRLCRSRIIASTYGYDLPSLVLFESYAITTVAAVADGHRPDDSISLLVRATSSPVLTSTRATST</sequence>
<keyword evidence="2" id="KW-1185">Reference proteome</keyword>
<gene>
    <name evidence="1" type="ORF">S40285_10554</name>
</gene>
<evidence type="ECO:0000313" key="2">
    <source>
        <dbReference type="Proteomes" id="UP000028524"/>
    </source>
</evidence>
<dbReference type="InParanoid" id="A0A084Q9G6"/>